<feature type="compositionally biased region" description="Low complexity" evidence="1">
    <location>
        <begin position="118"/>
        <end position="127"/>
    </location>
</feature>
<feature type="compositionally biased region" description="Basic and acidic residues" evidence="1">
    <location>
        <begin position="129"/>
        <end position="149"/>
    </location>
</feature>
<dbReference type="Proteomes" id="UP000001996">
    <property type="component" value="Unassembled WGS sequence"/>
</dbReference>
<dbReference type="GO" id="GO:0005768">
    <property type="term" value="C:endosome"/>
    <property type="evidence" value="ECO:0007669"/>
    <property type="project" value="TreeGrafter"/>
</dbReference>
<evidence type="ECO:0000313" key="2">
    <source>
        <dbReference type="EMBL" id="EDK44888.1"/>
    </source>
</evidence>
<accession>A5E0D0</accession>
<feature type="region of interest" description="Disordered" evidence="1">
    <location>
        <begin position="193"/>
        <end position="222"/>
    </location>
</feature>
<dbReference type="eggNOG" id="ENOG502S7NV">
    <property type="taxonomic scope" value="Eukaryota"/>
</dbReference>
<evidence type="ECO:0008006" key="4">
    <source>
        <dbReference type="Google" id="ProtNLM"/>
    </source>
</evidence>
<feature type="compositionally biased region" description="Low complexity" evidence="1">
    <location>
        <begin position="1"/>
        <end position="18"/>
    </location>
</feature>
<dbReference type="VEuPathDB" id="FungiDB:LELG_03067"/>
<dbReference type="OrthoDB" id="2158714at2759"/>
<evidence type="ECO:0000313" key="3">
    <source>
        <dbReference type="Proteomes" id="UP000001996"/>
    </source>
</evidence>
<evidence type="ECO:0000256" key="1">
    <source>
        <dbReference type="SAM" id="MobiDB-lite"/>
    </source>
</evidence>
<dbReference type="FunCoup" id="A5E0D0">
    <property type="interactions" value="5"/>
</dbReference>
<dbReference type="GO" id="GO:0007034">
    <property type="term" value="P:vacuolar transport"/>
    <property type="evidence" value="ECO:0007669"/>
    <property type="project" value="TreeGrafter"/>
</dbReference>
<dbReference type="OMA" id="FYVCPAH"/>
<protein>
    <recommendedName>
        <fullName evidence="4">VPS4-associated protein 1</fullName>
    </recommendedName>
</protein>
<feature type="region of interest" description="Disordered" evidence="1">
    <location>
        <begin position="1"/>
        <end position="23"/>
    </location>
</feature>
<gene>
    <name evidence="2" type="ORF">LELG_03067</name>
</gene>
<dbReference type="EMBL" id="CH981527">
    <property type="protein sequence ID" value="EDK44888.1"/>
    <property type="molecule type" value="Genomic_DNA"/>
</dbReference>
<proteinExistence type="predicted"/>
<dbReference type="KEGG" id="lel:PVL30_002558"/>
<dbReference type="PANTHER" id="PTHR28218">
    <property type="entry name" value="VPS4-ASSOCIATED PROTEIN 1"/>
    <property type="match status" value="1"/>
</dbReference>
<dbReference type="PANTHER" id="PTHR28218:SF1">
    <property type="entry name" value="VPS4-ASSOCIATED PROTEIN 1"/>
    <property type="match status" value="1"/>
</dbReference>
<feature type="region of interest" description="Disordered" evidence="1">
    <location>
        <begin position="118"/>
        <end position="149"/>
    </location>
</feature>
<organism evidence="2 3">
    <name type="scientific">Lodderomyces elongisporus (strain ATCC 11503 / CBS 2605 / JCM 1781 / NBRC 1676 / NRRL YB-4239)</name>
    <name type="common">Yeast</name>
    <name type="synonym">Saccharomyces elongisporus</name>
    <dbReference type="NCBI Taxonomy" id="379508"/>
    <lineage>
        <taxon>Eukaryota</taxon>
        <taxon>Fungi</taxon>
        <taxon>Dikarya</taxon>
        <taxon>Ascomycota</taxon>
        <taxon>Saccharomycotina</taxon>
        <taxon>Pichiomycetes</taxon>
        <taxon>Debaryomycetaceae</taxon>
        <taxon>Candida/Lodderomyces clade</taxon>
        <taxon>Lodderomyces</taxon>
    </lineage>
</organism>
<dbReference type="GeneID" id="5232485"/>
<dbReference type="HOGENOM" id="CLU_088285_2_1_1"/>
<dbReference type="AlphaFoldDB" id="A5E0D0"/>
<dbReference type="InParanoid" id="A5E0D0"/>
<sequence length="222" mass="26275">MSKTSQPRQQHQQQQQQGPPFPNNYILRQVSLADSKPCMICFKPSSTVLVSENQHDFFYVCPSHLLDDQFATPIKPESYNLLHQEVKQINQSVAKLRKDMETEKPYLWGMSNYWKLNNNGDNPSTNDNDNDKEKSKSQEQNNDKDGKSKYETLKARLADQLQNLKEKEEEIKLFKFKKYQLEQTIYKNRLMLHQRRKHEKEKSEKLQQEGFFPQAPTHQLTN</sequence>
<dbReference type="Pfam" id="PF08432">
    <property type="entry name" value="Vfa1"/>
    <property type="match status" value="1"/>
</dbReference>
<keyword evidence="3" id="KW-1185">Reference proteome</keyword>
<dbReference type="InterPro" id="IPR013640">
    <property type="entry name" value="Vfa1"/>
</dbReference>
<reference evidence="2 3" key="1">
    <citation type="journal article" date="2009" name="Nature">
        <title>Evolution of pathogenicity and sexual reproduction in eight Candida genomes.</title>
        <authorList>
            <person name="Butler G."/>
            <person name="Rasmussen M.D."/>
            <person name="Lin M.F."/>
            <person name="Santos M.A."/>
            <person name="Sakthikumar S."/>
            <person name="Munro C.A."/>
            <person name="Rheinbay E."/>
            <person name="Grabherr M."/>
            <person name="Forche A."/>
            <person name="Reedy J.L."/>
            <person name="Agrafioti I."/>
            <person name="Arnaud M.B."/>
            <person name="Bates S."/>
            <person name="Brown A.J."/>
            <person name="Brunke S."/>
            <person name="Costanzo M.C."/>
            <person name="Fitzpatrick D.A."/>
            <person name="de Groot P.W."/>
            <person name="Harris D."/>
            <person name="Hoyer L.L."/>
            <person name="Hube B."/>
            <person name="Klis F.M."/>
            <person name="Kodira C."/>
            <person name="Lennard N."/>
            <person name="Logue M.E."/>
            <person name="Martin R."/>
            <person name="Neiman A.M."/>
            <person name="Nikolaou E."/>
            <person name="Quail M.A."/>
            <person name="Quinn J."/>
            <person name="Santos M.C."/>
            <person name="Schmitzberger F.F."/>
            <person name="Sherlock G."/>
            <person name="Shah P."/>
            <person name="Silverstein K.A."/>
            <person name="Skrzypek M.S."/>
            <person name="Soll D."/>
            <person name="Staggs R."/>
            <person name="Stansfield I."/>
            <person name="Stumpf M.P."/>
            <person name="Sudbery P.E."/>
            <person name="Srikantha T."/>
            <person name="Zeng Q."/>
            <person name="Berman J."/>
            <person name="Berriman M."/>
            <person name="Heitman J."/>
            <person name="Gow N.A."/>
            <person name="Lorenz M.C."/>
            <person name="Birren B.W."/>
            <person name="Kellis M."/>
            <person name="Cuomo C.A."/>
        </authorList>
    </citation>
    <scope>NUCLEOTIDE SEQUENCE [LARGE SCALE GENOMIC DNA]</scope>
    <source>
        <strain evidence="3">ATCC 11503 / BCRC 21390 / CBS 2605 / JCM 1781 / NBRC 1676 / NRRL YB-4239</strain>
    </source>
</reference>
<name>A5E0D0_LODEL</name>